<evidence type="ECO:0000256" key="1">
    <source>
        <dbReference type="SAM" id="MobiDB-lite"/>
    </source>
</evidence>
<dbReference type="Proteomes" id="UP000000763">
    <property type="component" value="Chromosome 7"/>
</dbReference>
<gene>
    <name evidence="2" type="primary">OJ1372_D12.118</name>
</gene>
<reference evidence="3" key="2">
    <citation type="journal article" date="2008" name="Nucleic Acids Res.">
        <title>The rice annotation project database (RAP-DB): 2008 update.</title>
        <authorList>
            <consortium name="The rice annotation project (RAP)"/>
        </authorList>
    </citation>
    <scope>GENOME REANNOTATION</scope>
    <source>
        <strain evidence="3">cv. Nipponbare</strain>
    </source>
</reference>
<accession>Q84ZQ5</accession>
<dbReference type="EMBL" id="AP003827">
    <property type="protein sequence ID" value="BAC57659.1"/>
    <property type="molecule type" value="Genomic_DNA"/>
</dbReference>
<proteinExistence type="predicted"/>
<dbReference type="AlphaFoldDB" id="Q84ZQ5"/>
<feature type="compositionally biased region" description="Low complexity" evidence="1">
    <location>
        <begin position="54"/>
        <end position="73"/>
    </location>
</feature>
<feature type="region of interest" description="Disordered" evidence="1">
    <location>
        <begin position="1"/>
        <end position="74"/>
    </location>
</feature>
<evidence type="ECO:0000313" key="3">
    <source>
        <dbReference type="Proteomes" id="UP000000763"/>
    </source>
</evidence>
<reference evidence="3" key="1">
    <citation type="journal article" date="2005" name="Nature">
        <title>The map-based sequence of the rice genome.</title>
        <authorList>
            <consortium name="International rice genome sequencing project (IRGSP)"/>
            <person name="Matsumoto T."/>
            <person name="Wu J."/>
            <person name="Kanamori H."/>
            <person name="Katayose Y."/>
            <person name="Fujisawa M."/>
            <person name="Namiki N."/>
            <person name="Mizuno H."/>
            <person name="Yamamoto K."/>
            <person name="Antonio B.A."/>
            <person name="Baba T."/>
            <person name="Sakata K."/>
            <person name="Nagamura Y."/>
            <person name="Aoki H."/>
            <person name="Arikawa K."/>
            <person name="Arita K."/>
            <person name="Bito T."/>
            <person name="Chiden Y."/>
            <person name="Fujitsuka N."/>
            <person name="Fukunaka R."/>
            <person name="Hamada M."/>
            <person name="Harada C."/>
            <person name="Hayashi A."/>
            <person name="Hijishita S."/>
            <person name="Honda M."/>
            <person name="Hosokawa S."/>
            <person name="Ichikawa Y."/>
            <person name="Idonuma A."/>
            <person name="Iijima M."/>
            <person name="Ikeda M."/>
            <person name="Ikeno M."/>
            <person name="Ito K."/>
            <person name="Ito S."/>
            <person name="Ito T."/>
            <person name="Ito Y."/>
            <person name="Ito Y."/>
            <person name="Iwabuchi A."/>
            <person name="Kamiya K."/>
            <person name="Karasawa W."/>
            <person name="Kurita K."/>
            <person name="Katagiri S."/>
            <person name="Kikuta A."/>
            <person name="Kobayashi H."/>
            <person name="Kobayashi N."/>
            <person name="Machita K."/>
            <person name="Maehara T."/>
            <person name="Masukawa M."/>
            <person name="Mizubayashi T."/>
            <person name="Mukai Y."/>
            <person name="Nagasaki H."/>
            <person name="Nagata Y."/>
            <person name="Naito S."/>
            <person name="Nakashima M."/>
            <person name="Nakama Y."/>
            <person name="Nakamichi Y."/>
            <person name="Nakamura M."/>
            <person name="Meguro A."/>
            <person name="Negishi M."/>
            <person name="Ohta I."/>
            <person name="Ohta T."/>
            <person name="Okamoto M."/>
            <person name="Ono N."/>
            <person name="Saji S."/>
            <person name="Sakaguchi M."/>
            <person name="Sakai K."/>
            <person name="Shibata M."/>
            <person name="Shimokawa T."/>
            <person name="Song J."/>
            <person name="Takazaki Y."/>
            <person name="Terasawa K."/>
            <person name="Tsugane M."/>
            <person name="Tsuji K."/>
            <person name="Ueda S."/>
            <person name="Waki K."/>
            <person name="Yamagata H."/>
            <person name="Yamamoto M."/>
            <person name="Yamamoto S."/>
            <person name="Yamane H."/>
            <person name="Yoshiki S."/>
            <person name="Yoshihara R."/>
            <person name="Yukawa K."/>
            <person name="Zhong H."/>
            <person name="Yano M."/>
            <person name="Yuan Q."/>
            <person name="Ouyang S."/>
            <person name="Liu J."/>
            <person name="Jones K.M."/>
            <person name="Gansberger K."/>
            <person name="Moffat K."/>
            <person name="Hill J."/>
            <person name="Bera J."/>
            <person name="Fadrosh D."/>
            <person name="Jin S."/>
            <person name="Johri S."/>
            <person name="Kim M."/>
            <person name="Overton L."/>
            <person name="Reardon M."/>
            <person name="Tsitrin T."/>
            <person name="Vuong H."/>
            <person name="Weaver B."/>
            <person name="Ciecko A."/>
            <person name="Tallon L."/>
            <person name="Jackson J."/>
            <person name="Pai G."/>
            <person name="Aken S.V."/>
            <person name="Utterback T."/>
            <person name="Reidmuller S."/>
            <person name="Feldblyum T."/>
            <person name="Hsiao J."/>
            <person name="Zismann V."/>
            <person name="Iobst S."/>
            <person name="de Vazeille A.R."/>
            <person name="Buell C.R."/>
            <person name="Ying K."/>
            <person name="Li Y."/>
            <person name="Lu T."/>
            <person name="Huang Y."/>
            <person name="Zhao Q."/>
            <person name="Feng Q."/>
            <person name="Zhang L."/>
            <person name="Zhu J."/>
            <person name="Weng Q."/>
            <person name="Mu J."/>
            <person name="Lu Y."/>
            <person name="Fan D."/>
            <person name="Liu Y."/>
            <person name="Guan J."/>
            <person name="Zhang Y."/>
            <person name="Yu S."/>
            <person name="Liu X."/>
            <person name="Zhang Y."/>
            <person name="Hong G."/>
            <person name="Han B."/>
            <person name="Choisne N."/>
            <person name="Demange N."/>
            <person name="Orjeda G."/>
            <person name="Samain S."/>
            <person name="Cattolico L."/>
            <person name="Pelletier E."/>
            <person name="Couloux A."/>
            <person name="Segurens B."/>
            <person name="Wincker P."/>
            <person name="D'Hont A."/>
            <person name="Scarpelli C."/>
            <person name="Weissenbach J."/>
            <person name="Salanoubat M."/>
            <person name="Quetier F."/>
            <person name="Yu Y."/>
            <person name="Kim H.R."/>
            <person name="Rambo T."/>
            <person name="Currie J."/>
            <person name="Collura K."/>
            <person name="Luo M."/>
            <person name="Yang T."/>
            <person name="Ammiraju J.S.S."/>
            <person name="Engler F."/>
            <person name="Soderlund C."/>
            <person name="Wing R.A."/>
            <person name="Palmer L.E."/>
            <person name="de la Bastide M."/>
            <person name="Spiegel L."/>
            <person name="Nascimento L."/>
            <person name="Zutavern T."/>
            <person name="O'Shaughnessy A."/>
            <person name="Dike S."/>
            <person name="Dedhia N."/>
            <person name="Preston R."/>
            <person name="Balija V."/>
            <person name="McCombie W.R."/>
            <person name="Chow T."/>
            <person name="Chen H."/>
            <person name="Chung M."/>
            <person name="Chen C."/>
            <person name="Shaw J."/>
            <person name="Wu H."/>
            <person name="Hsiao K."/>
            <person name="Chao Y."/>
            <person name="Chu M."/>
            <person name="Cheng C."/>
            <person name="Hour A."/>
            <person name="Lee P."/>
            <person name="Lin S."/>
            <person name="Lin Y."/>
            <person name="Liou J."/>
            <person name="Liu S."/>
            <person name="Hsing Y."/>
            <person name="Raghuvanshi S."/>
            <person name="Mohanty A."/>
            <person name="Bharti A.K."/>
            <person name="Gaur A."/>
            <person name="Gupta V."/>
            <person name="Kumar D."/>
            <person name="Ravi V."/>
            <person name="Vij S."/>
            <person name="Kapur A."/>
            <person name="Khurana P."/>
            <person name="Khurana P."/>
            <person name="Khurana J.P."/>
            <person name="Tyagi A.K."/>
            <person name="Gaikwad K."/>
            <person name="Singh A."/>
            <person name="Dalal V."/>
            <person name="Srivastava S."/>
            <person name="Dixit A."/>
            <person name="Pal A.K."/>
            <person name="Ghazi I.A."/>
            <person name="Yadav M."/>
            <person name="Pandit A."/>
            <person name="Bhargava A."/>
            <person name="Sureshbabu K."/>
            <person name="Batra K."/>
            <person name="Sharma T.R."/>
            <person name="Mohapatra T."/>
            <person name="Singh N.K."/>
            <person name="Messing J."/>
            <person name="Nelson A.B."/>
            <person name="Fuks G."/>
            <person name="Kavchok S."/>
            <person name="Keizer G."/>
            <person name="Linton E."/>
            <person name="Llaca V."/>
            <person name="Song R."/>
            <person name="Tanyolac B."/>
            <person name="Young S."/>
            <person name="Ho-Il K."/>
            <person name="Hahn J.H."/>
            <person name="Sangsakoo G."/>
            <person name="Vanavichit A."/>
            <person name="de Mattos Luiz.A.T."/>
            <person name="Zimmer P.D."/>
            <person name="Malone G."/>
            <person name="Dellagostin O."/>
            <person name="de Oliveira A.C."/>
            <person name="Bevan M."/>
            <person name="Bancroft I."/>
            <person name="Minx P."/>
            <person name="Cordum H."/>
            <person name="Wilson R."/>
            <person name="Cheng Z."/>
            <person name="Jin W."/>
            <person name="Jiang J."/>
            <person name="Leong S.A."/>
            <person name="Iwama H."/>
            <person name="Gojobori T."/>
            <person name="Itoh T."/>
            <person name="Niimura Y."/>
            <person name="Fujii Y."/>
            <person name="Habara T."/>
            <person name="Sakai H."/>
            <person name="Sato Y."/>
            <person name="Wilson G."/>
            <person name="Kumar K."/>
            <person name="McCouch S."/>
            <person name="Juretic N."/>
            <person name="Hoen D."/>
            <person name="Wright S."/>
            <person name="Bruskiewich R."/>
            <person name="Bureau T."/>
            <person name="Miyao A."/>
            <person name="Hirochika H."/>
            <person name="Nishikawa T."/>
            <person name="Kadowaki K."/>
            <person name="Sugiura M."/>
            <person name="Burr B."/>
            <person name="Sasaki T."/>
        </authorList>
    </citation>
    <scope>NUCLEOTIDE SEQUENCE [LARGE SCALE GENOMIC DNA]</scope>
    <source>
        <strain evidence="3">cv. Nipponbare</strain>
    </source>
</reference>
<name>Q84ZQ5_ORYSJ</name>
<evidence type="ECO:0000313" key="2">
    <source>
        <dbReference type="EMBL" id="BAC57659.1"/>
    </source>
</evidence>
<protein>
    <submittedName>
        <fullName evidence="2">Uncharacterized protein</fullName>
    </submittedName>
</protein>
<organism evidence="2 3">
    <name type="scientific">Oryza sativa subsp. japonica</name>
    <name type="common">Rice</name>
    <dbReference type="NCBI Taxonomy" id="39947"/>
    <lineage>
        <taxon>Eukaryota</taxon>
        <taxon>Viridiplantae</taxon>
        <taxon>Streptophyta</taxon>
        <taxon>Embryophyta</taxon>
        <taxon>Tracheophyta</taxon>
        <taxon>Spermatophyta</taxon>
        <taxon>Magnoliopsida</taxon>
        <taxon>Liliopsida</taxon>
        <taxon>Poales</taxon>
        <taxon>Poaceae</taxon>
        <taxon>BOP clade</taxon>
        <taxon>Oryzoideae</taxon>
        <taxon>Oryzeae</taxon>
        <taxon>Oryzinae</taxon>
        <taxon>Oryza</taxon>
        <taxon>Oryza sativa</taxon>
    </lineage>
</organism>
<sequence length="103" mass="10325">MGGGGGSLSCLGDKEGDGDDNGHPITPHQSLGAVEKGKERRICPELAIPRSHAADQAAASGDESSGDAPASAGLDLAAPLPFFQALSLLVPPLCPAARRGGRR</sequence>